<dbReference type="InterPro" id="IPR011989">
    <property type="entry name" value="ARM-like"/>
</dbReference>
<comment type="caution">
    <text evidence="2">The sequence shown here is derived from an EMBL/GenBank/DDBJ whole genome shotgun (WGS) entry which is preliminary data.</text>
</comment>
<evidence type="ECO:0000313" key="2">
    <source>
        <dbReference type="EMBL" id="KAJ6772121.1"/>
    </source>
</evidence>
<dbReference type="InterPro" id="IPR052608">
    <property type="entry name" value="U-box_domain_protein"/>
</dbReference>
<dbReference type="Proteomes" id="UP001151752">
    <property type="component" value="Chromosome 10"/>
</dbReference>
<dbReference type="SUPFAM" id="SSF48371">
    <property type="entry name" value="ARM repeat"/>
    <property type="match status" value="1"/>
</dbReference>
<dbReference type="EMBL" id="JAPFFM010000002">
    <property type="protein sequence ID" value="KAJ6772121.1"/>
    <property type="molecule type" value="Genomic_DNA"/>
</dbReference>
<organism evidence="2 3">
    <name type="scientific">Salix koriyanagi</name>
    <dbReference type="NCBI Taxonomy" id="2511006"/>
    <lineage>
        <taxon>Eukaryota</taxon>
        <taxon>Viridiplantae</taxon>
        <taxon>Streptophyta</taxon>
        <taxon>Embryophyta</taxon>
        <taxon>Tracheophyta</taxon>
        <taxon>Spermatophyta</taxon>
        <taxon>Magnoliopsida</taxon>
        <taxon>eudicotyledons</taxon>
        <taxon>Gunneridae</taxon>
        <taxon>Pentapetalae</taxon>
        <taxon>rosids</taxon>
        <taxon>fabids</taxon>
        <taxon>Malpighiales</taxon>
        <taxon>Salicaceae</taxon>
        <taxon>Saliceae</taxon>
        <taxon>Salix</taxon>
    </lineage>
</organism>
<proteinExistence type="predicted"/>
<dbReference type="PANTHER" id="PTHR45958:SF4">
    <property type="entry name" value="U-BOX DOMAIN-CONTAINING PROTEIN 42-RELATED"/>
    <property type="match status" value="1"/>
</dbReference>
<name>A0A9Q1AIA9_9ROSI</name>
<accession>A0A9Q1AIA9</accession>
<dbReference type="SUPFAM" id="SSF57850">
    <property type="entry name" value="RING/U-box"/>
    <property type="match status" value="1"/>
</dbReference>
<evidence type="ECO:0000256" key="1">
    <source>
        <dbReference type="SAM" id="MobiDB-lite"/>
    </source>
</evidence>
<keyword evidence="3" id="KW-1185">Reference proteome</keyword>
<reference evidence="2" key="2">
    <citation type="journal article" date="2023" name="Int. J. Mol. Sci.">
        <title>De Novo Assembly and Annotation of 11 Diverse Shrub Willow (Salix) Genomes Reveals Novel Gene Organization in Sex-Linked Regions.</title>
        <authorList>
            <person name="Hyden B."/>
            <person name="Feng K."/>
            <person name="Yates T.B."/>
            <person name="Jawdy S."/>
            <person name="Cereghino C."/>
            <person name="Smart L.B."/>
            <person name="Muchero W."/>
        </authorList>
    </citation>
    <scope>NUCLEOTIDE SEQUENCE</scope>
    <source>
        <tissue evidence="2">Shoot tip</tissue>
    </source>
</reference>
<feature type="region of interest" description="Disordered" evidence="1">
    <location>
        <begin position="207"/>
        <end position="226"/>
    </location>
</feature>
<dbReference type="Gene3D" id="1.25.10.10">
    <property type="entry name" value="Leucine-rich Repeat Variant"/>
    <property type="match status" value="1"/>
</dbReference>
<gene>
    <name evidence="2" type="ORF">OIU74_018375</name>
</gene>
<dbReference type="PANTHER" id="PTHR45958">
    <property type="entry name" value="RING-TYPE E3 UBIQUITIN TRANSFERASE"/>
    <property type="match status" value="1"/>
</dbReference>
<dbReference type="AlphaFoldDB" id="A0A9Q1AIA9"/>
<sequence length="512" mass="57835">MSLSKDSTAMASVAESLLTSISEIIESVTSIEQEKENFAEIGCYLYRVFPVIMELQTTEHTPKNVMEILHSLSKSITETKYLVSKCQRGTNSNFDSELKSTISLLERAIQDMGECLTLIPSSAFQDQEYAEVAVQALSNEMRSAHFEVGQSQVLQTKELDPHKSFYEEEPNEESVMVVSDLYPVTLEVSRDNSLGLITPHFTKFQKPTTLNRQRRKSSSSSSSSSSSLLKMDEYVEPMYGAFFCPLTKQIMDDPVTRQKLLSRVLRTNVALKTTIEEWKERNEVARIKCSRSALVLSASPSMVLEAIRDLHEICKRKQHNKIQVLNAGILPLLFKLLEYRDRDVSYEVLELIRELTKDDDDSKQVIWRKFEVTGFDVNQSLACKEPRLQLFSYKTTIIDQTIAETLKEASMVISEMVDISAVIKMVSSGHQPVRHAALLILVDISRSQSLWKKIGSVPGGILMLIRCKYNLSVDAFSSEKADEILRESREVSTKYQADGGKWILGTPSKASH</sequence>
<evidence type="ECO:0000313" key="3">
    <source>
        <dbReference type="Proteomes" id="UP001151752"/>
    </source>
</evidence>
<reference evidence="2" key="1">
    <citation type="submission" date="2022-11" db="EMBL/GenBank/DDBJ databases">
        <authorList>
            <person name="Hyden B.L."/>
            <person name="Feng K."/>
            <person name="Yates T."/>
            <person name="Jawdy S."/>
            <person name="Smart L.B."/>
            <person name="Muchero W."/>
        </authorList>
    </citation>
    <scope>NUCLEOTIDE SEQUENCE</scope>
    <source>
        <tissue evidence="2">Shoot tip</tissue>
    </source>
</reference>
<protein>
    <submittedName>
        <fullName evidence="2">U-BOX DOMAIN-CONTAINING PROTEIN 42-RELATED</fullName>
    </submittedName>
</protein>
<dbReference type="InterPro" id="IPR016024">
    <property type="entry name" value="ARM-type_fold"/>
</dbReference>